<dbReference type="PROSITE" id="PS50894">
    <property type="entry name" value="HPT"/>
    <property type="match status" value="1"/>
</dbReference>
<reference evidence="4 5" key="1">
    <citation type="submission" date="2016-10" db="EMBL/GenBank/DDBJ databases">
        <authorList>
            <person name="de Groot N.N."/>
        </authorList>
    </citation>
    <scope>NUCLEOTIDE SEQUENCE [LARGE SCALE GENOMIC DNA]</scope>
    <source>
        <strain evidence="4 5">CGMCC 1.10836</strain>
    </source>
</reference>
<protein>
    <submittedName>
        <fullName evidence="4">Hpt domain-containing protein</fullName>
    </submittedName>
</protein>
<dbReference type="Proteomes" id="UP000183002">
    <property type="component" value="Unassembled WGS sequence"/>
</dbReference>
<dbReference type="RefSeq" id="WP_050518050.1">
    <property type="nucleotide sequence ID" value="NZ_FOCO01000004.1"/>
</dbReference>
<evidence type="ECO:0000256" key="2">
    <source>
        <dbReference type="PROSITE-ProRule" id="PRU00110"/>
    </source>
</evidence>
<dbReference type="EMBL" id="FOCO01000004">
    <property type="protein sequence ID" value="SEM89224.1"/>
    <property type="molecule type" value="Genomic_DNA"/>
</dbReference>
<gene>
    <name evidence="4" type="ORF">SAMN05216227_100433</name>
</gene>
<dbReference type="GO" id="GO:0000160">
    <property type="term" value="P:phosphorelay signal transduction system"/>
    <property type="evidence" value="ECO:0007669"/>
    <property type="project" value="UniProtKB-KW"/>
</dbReference>
<keyword evidence="1" id="KW-0902">Two-component regulatory system</keyword>
<dbReference type="CDD" id="cd00088">
    <property type="entry name" value="HPT"/>
    <property type="match status" value="1"/>
</dbReference>
<dbReference type="STRING" id="1077947.SAMN05216227_100433"/>
<accession>A0A1H8C444</accession>
<evidence type="ECO:0000259" key="3">
    <source>
        <dbReference type="PROSITE" id="PS50894"/>
    </source>
</evidence>
<keyword evidence="2" id="KW-0597">Phosphoprotein</keyword>
<dbReference type="InterPro" id="IPR036641">
    <property type="entry name" value="HPT_dom_sf"/>
</dbReference>
<dbReference type="SUPFAM" id="SSF47226">
    <property type="entry name" value="Histidine-containing phosphotransfer domain, HPT domain"/>
    <property type="match status" value="1"/>
</dbReference>
<organism evidence="4 5">
    <name type="scientific">Pseudorhodobacter antarcticus</name>
    <dbReference type="NCBI Taxonomy" id="1077947"/>
    <lineage>
        <taxon>Bacteria</taxon>
        <taxon>Pseudomonadati</taxon>
        <taxon>Pseudomonadota</taxon>
        <taxon>Alphaproteobacteria</taxon>
        <taxon>Rhodobacterales</taxon>
        <taxon>Paracoccaceae</taxon>
        <taxon>Pseudorhodobacter</taxon>
    </lineage>
</organism>
<evidence type="ECO:0000256" key="1">
    <source>
        <dbReference type="ARBA" id="ARBA00023012"/>
    </source>
</evidence>
<keyword evidence="5" id="KW-1185">Reference proteome</keyword>
<dbReference type="GO" id="GO:0004672">
    <property type="term" value="F:protein kinase activity"/>
    <property type="evidence" value="ECO:0007669"/>
    <property type="project" value="UniProtKB-ARBA"/>
</dbReference>
<evidence type="ECO:0000313" key="5">
    <source>
        <dbReference type="Proteomes" id="UP000183002"/>
    </source>
</evidence>
<dbReference type="Pfam" id="PF01627">
    <property type="entry name" value="Hpt"/>
    <property type="match status" value="1"/>
</dbReference>
<dbReference type="AlphaFoldDB" id="A0A1H8C444"/>
<name>A0A1H8C444_9RHOB</name>
<feature type="domain" description="HPt" evidence="3">
    <location>
        <begin position="11"/>
        <end position="109"/>
    </location>
</feature>
<dbReference type="InterPro" id="IPR008207">
    <property type="entry name" value="Sig_transdc_His_kin_Hpt_dom"/>
</dbReference>
<sequence length="109" mass="11629">MIDWNRVAELRHEIGADDFAEVVDMFLEEADEVAATMAANITPDAVESALHFLKGSALNLGFRELAQLCQIGEKAASLGDVGGVNLAQVVAVYERSKSAFTAGKARYAA</sequence>
<feature type="modified residue" description="Phosphohistidine" evidence="2">
    <location>
        <position position="51"/>
    </location>
</feature>
<dbReference type="Gene3D" id="1.20.120.160">
    <property type="entry name" value="HPT domain"/>
    <property type="match status" value="1"/>
</dbReference>
<dbReference type="OrthoDB" id="7867809at2"/>
<evidence type="ECO:0000313" key="4">
    <source>
        <dbReference type="EMBL" id="SEM89224.1"/>
    </source>
</evidence>
<proteinExistence type="predicted"/>